<dbReference type="Proteomes" id="UP001225596">
    <property type="component" value="Unassembled WGS sequence"/>
</dbReference>
<reference evidence="1 2" key="1">
    <citation type="submission" date="2023-08" db="EMBL/GenBank/DDBJ databases">
        <title>Oxalobacteraceae gen .nov., isolated from river sludge outside the plant.</title>
        <authorList>
            <person name="Zhao S.Y."/>
        </authorList>
    </citation>
    <scope>NUCLEOTIDE SEQUENCE [LARGE SCALE GENOMIC DNA]</scope>
    <source>
        <strain evidence="1 2">R-40</strain>
    </source>
</reference>
<comment type="caution">
    <text evidence="1">The sequence shown here is derived from an EMBL/GenBank/DDBJ whole genome shotgun (WGS) entry which is preliminary data.</text>
</comment>
<keyword evidence="2" id="KW-1185">Reference proteome</keyword>
<gene>
    <name evidence="1" type="ORF">Q8A64_14815</name>
</gene>
<dbReference type="EMBL" id="JAUYVH010000011">
    <property type="protein sequence ID" value="MDQ9171683.1"/>
    <property type="molecule type" value="Genomic_DNA"/>
</dbReference>
<protein>
    <submittedName>
        <fullName evidence="1">Uncharacterized protein</fullName>
    </submittedName>
</protein>
<accession>A0ABU1BTT8</accession>
<evidence type="ECO:0000313" key="2">
    <source>
        <dbReference type="Proteomes" id="UP001225596"/>
    </source>
</evidence>
<organism evidence="1 2">
    <name type="scientific">Keguizhuia sedimenti</name>
    <dbReference type="NCBI Taxonomy" id="3064264"/>
    <lineage>
        <taxon>Bacteria</taxon>
        <taxon>Pseudomonadati</taxon>
        <taxon>Pseudomonadota</taxon>
        <taxon>Betaproteobacteria</taxon>
        <taxon>Burkholderiales</taxon>
        <taxon>Oxalobacteraceae</taxon>
        <taxon>Keguizhuia</taxon>
    </lineage>
</organism>
<proteinExistence type="predicted"/>
<dbReference type="RefSeq" id="WP_338437621.1">
    <property type="nucleotide sequence ID" value="NZ_JAUYVH010000011.1"/>
</dbReference>
<evidence type="ECO:0000313" key="1">
    <source>
        <dbReference type="EMBL" id="MDQ9171683.1"/>
    </source>
</evidence>
<sequence length="104" mass="11229">MIDPADSLTQPLSVTIPVPLRVVIDMQQQVIEASLVQDLLGDWFLTQKITGKSTSGKLLAQSRQRSTLVNNQDEGVLMLDALVKQHEKAGGKLRSNLAGTPPAP</sequence>
<name>A0ABU1BTT8_9BURK</name>